<accession>A0A103DXJ7</accession>
<dbReference type="InterPro" id="IPR000531">
    <property type="entry name" value="Beta-barrel_TonB"/>
</dbReference>
<proteinExistence type="inferred from homology"/>
<keyword evidence="11 14" id="KW-0472">Membrane</keyword>
<gene>
    <name evidence="19" type="ORF">WS67_20970</name>
</gene>
<evidence type="ECO:0000256" key="13">
    <source>
        <dbReference type="ARBA" id="ARBA00023237"/>
    </source>
</evidence>
<dbReference type="OrthoDB" id="9790771at2"/>
<dbReference type="InterPro" id="IPR012910">
    <property type="entry name" value="Plug_dom"/>
</dbReference>
<feature type="chain" id="PRO_5007114275" evidence="16">
    <location>
        <begin position="28"/>
        <end position="748"/>
    </location>
</feature>
<evidence type="ECO:0000256" key="10">
    <source>
        <dbReference type="ARBA" id="ARBA00023077"/>
    </source>
</evidence>
<reference evidence="19 20" key="1">
    <citation type="submission" date="2015-11" db="EMBL/GenBank/DDBJ databases">
        <title>Expanding the genomic diversity of Burkholderia species for the development of highly accurate diagnostics.</title>
        <authorList>
            <person name="Sahl J."/>
            <person name="Keim P."/>
            <person name="Wagner D."/>
        </authorList>
    </citation>
    <scope>NUCLEOTIDE SEQUENCE [LARGE SCALE GENOMIC DNA]</scope>
    <source>
        <strain evidence="19 20">TSV85</strain>
    </source>
</reference>
<organism evidence="19 20">
    <name type="scientific">Burkholderia singularis</name>
    <dbReference type="NCBI Taxonomy" id="1503053"/>
    <lineage>
        <taxon>Bacteria</taxon>
        <taxon>Pseudomonadati</taxon>
        <taxon>Pseudomonadota</taxon>
        <taxon>Betaproteobacteria</taxon>
        <taxon>Burkholderiales</taxon>
        <taxon>Burkholderiaceae</taxon>
        <taxon>Burkholderia</taxon>
        <taxon>pseudomallei group</taxon>
    </lineage>
</organism>
<dbReference type="InterPro" id="IPR037066">
    <property type="entry name" value="Plug_dom_sf"/>
</dbReference>
<keyword evidence="6 14" id="KW-0812">Transmembrane</keyword>
<dbReference type="PROSITE" id="PS52016">
    <property type="entry name" value="TONB_DEPENDENT_REC_3"/>
    <property type="match status" value="1"/>
</dbReference>
<dbReference type="Gene3D" id="2.40.170.20">
    <property type="entry name" value="TonB-dependent receptor, beta-barrel domain"/>
    <property type="match status" value="1"/>
</dbReference>
<evidence type="ECO:0000256" key="6">
    <source>
        <dbReference type="ARBA" id="ARBA00022692"/>
    </source>
</evidence>
<dbReference type="EMBL" id="LOWA01000054">
    <property type="protein sequence ID" value="KVE24569.1"/>
    <property type="molecule type" value="Genomic_DNA"/>
</dbReference>
<dbReference type="Gene3D" id="2.170.130.10">
    <property type="entry name" value="TonB-dependent receptor, plug domain"/>
    <property type="match status" value="1"/>
</dbReference>
<keyword evidence="7 16" id="KW-0732">Signal</keyword>
<dbReference type="GO" id="GO:0015891">
    <property type="term" value="P:siderophore transport"/>
    <property type="evidence" value="ECO:0007669"/>
    <property type="project" value="InterPro"/>
</dbReference>
<keyword evidence="20" id="KW-1185">Reference proteome</keyword>
<keyword evidence="4 14" id="KW-1134">Transmembrane beta strand</keyword>
<dbReference type="InterPro" id="IPR036942">
    <property type="entry name" value="Beta-barrel_TonB_sf"/>
</dbReference>
<keyword evidence="5" id="KW-0410">Iron transport</keyword>
<evidence type="ECO:0000256" key="7">
    <source>
        <dbReference type="ARBA" id="ARBA00022729"/>
    </source>
</evidence>
<dbReference type="RefSeq" id="WP_059519788.1">
    <property type="nucleotide sequence ID" value="NZ_LOWA01000054.1"/>
</dbReference>
<evidence type="ECO:0000256" key="14">
    <source>
        <dbReference type="PROSITE-ProRule" id="PRU01360"/>
    </source>
</evidence>
<evidence type="ECO:0000256" key="11">
    <source>
        <dbReference type="ARBA" id="ARBA00023136"/>
    </source>
</evidence>
<dbReference type="Proteomes" id="UP000062788">
    <property type="component" value="Unassembled WGS sequence"/>
</dbReference>
<dbReference type="SUPFAM" id="SSF56935">
    <property type="entry name" value="Porins"/>
    <property type="match status" value="1"/>
</dbReference>
<dbReference type="Pfam" id="PF07715">
    <property type="entry name" value="Plug"/>
    <property type="match status" value="1"/>
</dbReference>
<evidence type="ECO:0000256" key="3">
    <source>
        <dbReference type="ARBA" id="ARBA00022448"/>
    </source>
</evidence>
<dbReference type="PANTHER" id="PTHR32552:SF89">
    <property type="entry name" value="CATECHOLATE SIDEROPHORE RECEPTOR FIU"/>
    <property type="match status" value="1"/>
</dbReference>
<keyword evidence="12 19" id="KW-0675">Receptor</keyword>
<evidence type="ECO:0000256" key="5">
    <source>
        <dbReference type="ARBA" id="ARBA00022496"/>
    </source>
</evidence>
<feature type="domain" description="TonB-dependent receptor plug" evidence="18">
    <location>
        <begin position="70"/>
        <end position="168"/>
    </location>
</feature>
<feature type="domain" description="TonB-dependent receptor-like beta-barrel" evidence="17">
    <location>
        <begin position="247"/>
        <end position="717"/>
    </location>
</feature>
<evidence type="ECO:0000256" key="8">
    <source>
        <dbReference type="ARBA" id="ARBA00023004"/>
    </source>
</evidence>
<evidence type="ECO:0000256" key="9">
    <source>
        <dbReference type="ARBA" id="ARBA00023065"/>
    </source>
</evidence>
<protein>
    <submittedName>
        <fullName evidence="19">TonB-dependent receptor</fullName>
    </submittedName>
</protein>
<dbReference type="AlphaFoldDB" id="A0A103DXJ7"/>
<sequence>MKSRPDELKLGKFTTLVGVLATSPAFAQDAAPSAAPAGHDNELAPIQIKGAAEHSYKADFASSAKFTAPLVDTPKSVTVIPQALIESSGASTLTEALRTVPGITFGAGEGGNPLGDRPFLRGYDTQGSLFADGMRDVGATTREIFNTERIEITKGSDGAYGGRGGAGGSINLVTKTPHLGTTAAASAGLGTDRYRRFTADGNWQFAEHAAFRLNVMSHNNDVAGRDWVNNERWGVAPSIAFGLGTPTRVTASYYHLSTDDLPDSGIPYFYTTSNKPANVDTIYPANVNRHNFYGLVDRDFRKTTSDIGTVRIEHDLTPSLTVRNTTRYTKSTQDYIWTQPDDSQGNVINGRVWRRNNNRDSSVHSIANQTELSGEFKTGRLKHSFTTGIELSRESSERDAYTVAAGNGKSCAAGIGAASGYNCTSLWSPSPSDPWAGSITRNNDPSYARTVTKSIYGFDTIELSKRWQVNAGVRIDDYSTRFTDTRANGSKTYTRDDTLVNWQLGVVFKPAPNGSVYASYATSSTPAGALLGEGAETQSLTPGRGGVGANADQLAPEKNRSIELGTKWNVLADKLSLTAALFQIDTTNARVTLPNNEYAMAGNKRVQGLELGFAGRLTRAWQVFGGYTYMKSELRDNGKNRADNGHQFPNTPKHSFTLWTNYDVTPKFTLGGGAFYMSKVFGDTANLRAVPSYWRFDATAQYRINKKLDVQLNVQNLFNRTYYDQAYPAHYASIAPGRSAFVTLNARY</sequence>
<evidence type="ECO:0000259" key="17">
    <source>
        <dbReference type="Pfam" id="PF00593"/>
    </source>
</evidence>
<dbReference type="InterPro" id="IPR010105">
    <property type="entry name" value="TonB_sidphr_rcpt"/>
</dbReference>
<evidence type="ECO:0000313" key="19">
    <source>
        <dbReference type="EMBL" id="KVE24569.1"/>
    </source>
</evidence>
<dbReference type="GO" id="GO:0009279">
    <property type="term" value="C:cell outer membrane"/>
    <property type="evidence" value="ECO:0007669"/>
    <property type="project" value="UniProtKB-SubCell"/>
</dbReference>
<evidence type="ECO:0000256" key="1">
    <source>
        <dbReference type="ARBA" id="ARBA00004571"/>
    </source>
</evidence>
<dbReference type="Pfam" id="PF00593">
    <property type="entry name" value="TonB_dep_Rec_b-barrel"/>
    <property type="match status" value="1"/>
</dbReference>
<dbReference type="InterPro" id="IPR039426">
    <property type="entry name" value="TonB-dep_rcpt-like"/>
</dbReference>
<keyword evidence="13 14" id="KW-0998">Cell outer membrane</keyword>
<evidence type="ECO:0000259" key="18">
    <source>
        <dbReference type="Pfam" id="PF07715"/>
    </source>
</evidence>
<feature type="signal peptide" evidence="16">
    <location>
        <begin position="1"/>
        <end position="27"/>
    </location>
</feature>
<evidence type="ECO:0000256" key="16">
    <source>
        <dbReference type="SAM" id="SignalP"/>
    </source>
</evidence>
<evidence type="ECO:0000256" key="12">
    <source>
        <dbReference type="ARBA" id="ARBA00023170"/>
    </source>
</evidence>
<dbReference type="GO" id="GO:0038023">
    <property type="term" value="F:signaling receptor activity"/>
    <property type="evidence" value="ECO:0007669"/>
    <property type="project" value="InterPro"/>
</dbReference>
<evidence type="ECO:0000313" key="20">
    <source>
        <dbReference type="Proteomes" id="UP000062788"/>
    </source>
</evidence>
<evidence type="ECO:0000256" key="2">
    <source>
        <dbReference type="ARBA" id="ARBA00009810"/>
    </source>
</evidence>
<dbReference type="CDD" id="cd01347">
    <property type="entry name" value="ligand_gated_channel"/>
    <property type="match status" value="1"/>
</dbReference>
<keyword evidence="3 14" id="KW-0813">Transport</keyword>
<dbReference type="NCBIfam" id="TIGR01783">
    <property type="entry name" value="TonB-siderophor"/>
    <property type="match status" value="1"/>
</dbReference>
<name>A0A103DXJ7_9BURK</name>
<dbReference type="GO" id="GO:0015344">
    <property type="term" value="F:siderophore uptake transmembrane transporter activity"/>
    <property type="evidence" value="ECO:0007669"/>
    <property type="project" value="TreeGrafter"/>
</dbReference>
<keyword evidence="10 15" id="KW-0798">TonB box</keyword>
<comment type="subcellular location">
    <subcellularLocation>
        <location evidence="1 14">Cell outer membrane</location>
        <topology evidence="1 14">Multi-pass membrane protein</topology>
    </subcellularLocation>
</comment>
<evidence type="ECO:0000256" key="15">
    <source>
        <dbReference type="RuleBase" id="RU003357"/>
    </source>
</evidence>
<keyword evidence="9" id="KW-0406">Ion transport</keyword>
<evidence type="ECO:0000256" key="4">
    <source>
        <dbReference type="ARBA" id="ARBA00022452"/>
    </source>
</evidence>
<comment type="similarity">
    <text evidence="2 14 15">Belongs to the TonB-dependent receptor family.</text>
</comment>
<keyword evidence="8" id="KW-0408">Iron</keyword>
<comment type="caution">
    <text evidence="19">The sequence shown here is derived from an EMBL/GenBank/DDBJ whole genome shotgun (WGS) entry which is preliminary data.</text>
</comment>
<dbReference type="PANTHER" id="PTHR32552">
    <property type="entry name" value="FERRICHROME IRON RECEPTOR-RELATED"/>
    <property type="match status" value="1"/>
</dbReference>